<dbReference type="EMBL" id="RRYP01006099">
    <property type="protein sequence ID" value="TNV81474.1"/>
    <property type="molecule type" value="Genomic_DNA"/>
</dbReference>
<dbReference type="AlphaFoldDB" id="A0A8J8NWJ0"/>
<keyword evidence="2" id="KW-1185">Reference proteome</keyword>
<protein>
    <submittedName>
        <fullName evidence="1">Uncharacterized protein</fullName>
    </submittedName>
</protein>
<organism evidence="1 2">
    <name type="scientific">Halteria grandinella</name>
    <dbReference type="NCBI Taxonomy" id="5974"/>
    <lineage>
        <taxon>Eukaryota</taxon>
        <taxon>Sar</taxon>
        <taxon>Alveolata</taxon>
        <taxon>Ciliophora</taxon>
        <taxon>Intramacronucleata</taxon>
        <taxon>Spirotrichea</taxon>
        <taxon>Stichotrichia</taxon>
        <taxon>Sporadotrichida</taxon>
        <taxon>Halteriidae</taxon>
        <taxon>Halteria</taxon>
    </lineage>
</organism>
<name>A0A8J8NWJ0_HALGN</name>
<sequence length="572" mass="65777">MRKEARVKGVKQQFNAIPIHFLRLNGKDGMQKAEIVGGSQESTLRVQNAVTKFDRKTASETLRSRFHRYVTNAKFGSVRGVTSSLEKRQPSWGLIIATSISPEKGDQLQKDTIKKRIQTIYSQQHKPEQAIFRKPAFLLRRTSQDASCSALTQGAGSTSAIEFNDTAPIINPVEDKTPVNKVQIVNLTEKLRKEKSITQDEPEVKSMRSKDVLIQQRIGQITTSASFSGFPQKVTIDRRASVKVGNDSQSKKRGWLSVIKRDKTQSDFGPNQSFANGTTFYKSNYFHKTVQNAGFQTQDINQGQTPQLKQYSGAMLLASRSKQRTKNFFTSESILIPQHHHHQSLTHYSSTGFHHDDTNISDYHNTTMPSHRKMLEQKRMKSKSHMYNYDQIQLLTDKRYFKDVKQIEKEIKQLSIAPPNPCLTQQSPRLNKIQYATQQQWLNQSSMHEMMKIQDTLFPRDDIEVPNKQQYRLQEPLMTRLMSNTSQDYITTSSPKEHRSTINPSRVLLRTPGVYEGFERVQMHRKKQRDIIFKQQMQGANDLVLQPQLMMPRSKASIEALFEKQRSKSIVI</sequence>
<dbReference type="Proteomes" id="UP000785679">
    <property type="component" value="Unassembled WGS sequence"/>
</dbReference>
<evidence type="ECO:0000313" key="2">
    <source>
        <dbReference type="Proteomes" id="UP000785679"/>
    </source>
</evidence>
<comment type="caution">
    <text evidence="1">The sequence shown here is derived from an EMBL/GenBank/DDBJ whole genome shotgun (WGS) entry which is preliminary data.</text>
</comment>
<accession>A0A8J8NWJ0</accession>
<gene>
    <name evidence="1" type="ORF">FGO68_gene7371</name>
</gene>
<proteinExistence type="predicted"/>
<evidence type="ECO:0000313" key="1">
    <source>
        <dbReference type="EMBL" id="TNV81474.1"/>
    </source>
</evidence>
<reference evidence="1" key="1">
    <citation type="submission" date="2019-06" db="EMBL/GenBank/DDBJ databases">
        <authorList>
            <person name="Zheng W."/>
        </authorList>
    </citation>
    <scope>NUCLEOTIDE SEQUENCE</scope>
    <source>
        <strain evidence="1">QDHG01</strain>
    </source>
</reference>